<reference evidence="3" key="1">
    <citation type="submission" date="2010-08" db="EMBL/GenBank/DDBJ databases">
        <authorList>
            <consortium name="Caenorhabditis japonica Sequencing Consortium"/>
            <person name="Wilson R.K."/>
        </authorList>
    </citation>
    <scope>NUCLEOTIDE SEQUENCE [LARGE SCALE GENOMIC DNA]</scope>
    <source>
        <strain evidence="3">DF5081</strain>
    </source>
</reference>
<dbReference type="AlphaFoldDB" id="A0A8R1HUY9"/>
<name>A0A8R1HUY9_CAEJA</name>
<dbReference type="EnsemblMetazoa" id="CJA12608b.1">
    <property type="protein sequence ID" value="CJA12608b.1"/>
    <property type="gene ID" value="WBGene00131812"/>
</dbReference>
<feature type="compositionally biased region" description="Basic and acidic residues" evidence="1">
    <location>
        <begin position="190"/>
        <end position="201"/>
    </location>
</feature>
<evidence type="ECO:0000256" key="1">
    <source>
        <dbReference type="SAM" id="MobiDB-lite"/>
    </source>
</evidence>
<accession>A0A8R1HUY9</accession>
<sequence length="251" mass="28799">MSSICFIQKDMFVIRLKDVDSFDRNNEIWRIDNHILIQKFCGVPSLRAPARQFQSTNKLSGYDARATWRLFIIDPENVEVDSRGSEITVNNFPSLSVLRKAKKLAELKDEEFKSIEKHEFIEKLNLFEAKQLSKRAARKQRKSKWKPKKSYGGGKSWGFNKENYKNRENREEEACREVVEGLLDTLDKDVDESKHTERSISSDESVSCEEGDDAGSLITLYASSDSETEEIKCELYDENDVPAVGLELTVG</sequence>
<dbReference type="Proteomes" id="UP000005237">
    <property type="component" value="Unassembled WGS sequence"/>
</dbReference>
<proteinExistence type="predicted"/>
<evidence type="ECO:0000313" key="3">
    <source>
        <dbReference type="Proteomes" id="UP000005237"/>
    </source>
</evidence>
<organism evidence="2 3">
    <name type="scientific">Caenorhabditis japonica</name>
    <dbReference type="NCBI Taxonomy" id="281687"/>
    <lineage>
        <taxon>Eukaryota</taxon>
        <taxon>Metazoa</taxon>
        <taxon>Ecdysozoa</taxon>
        <taxon>Nematoda</taxon>
        <taxon>Chromadorea</taxon>
        <taxon>Rhabditida</taxon>
        <taxon>Rhabditina</taxon>
        <taxon>Rhabditomorpha</taxon>
        <taxon>Rhabditoidea</taxon>
        <taxon>Rhabditidae</taxon>
        <taxon>Peloderinae</taxon>
        <taxon>Caenorhabditis</taxon>
    </lineage>
</organism>
<feature type="region of interest" description="Disordered" evidence="1">
    <location>
        <begin position="190"/>
        <end position="212"/>
    </location>
</feature>
<evidence type="ECO:0000313" key="2">
    <source>
        <dbReference type="EnsemblMetazoa" id="CJA12608b.1"/>
    </source>
</evidence>
<protein>
    <submittedName>
        <fullName evidence="2">Uncharacterized protein</fullName>
    </submittedName>
</protein>
<keyword evidence="3" id="KW-1185">Reference proteome</keyword>
<reference evidence="2" key="2">
    <citation type="submission" date="2022-06" db="UniProtKB">
        <authorList>
            <consortium name="EnsemblMetazoa"/>
        </authorList>
    </citation>
    <scope>IDENTIFICATION</scope>
    <source>
        <strain evidence="2">DF5081</strain>
    </source>
</reference>